<dbReference type="EMBL" id="BAAFSG010000001">
    <property type="protein sequence ID" value="GAB1254836.1"/>
    <property type="molecule type" value="Genomic_DNA"/>
</dbReference>
<dbReference type="SUPFAM" id="SSF51735">
    <property type="entry name" value="NAD(P)-binding Rossmann-fold domains"/>
    <property type="match status" value="1"/>
</dbReference>
<dbReference type="PRINTS" id="PR01713">
    <property type="entry name" value="NUCEPIMERASE"/>
</dbReference>
<dbReference type="InterPro" id="IPR001509">
    <property type="entry name" value="Epimerase_deHydtase"/>
</dbReference>
<gene>
    <name evidence="3" type="ORF">Defa_23230</name>
</gene>
<evidence type="ECO:0000259" key="2">
    <source>
        <dbReference type="Pfam" id="PF01370"/>
    </source>
</evidence>
<proteinExistence type="inferred from homology"/>
<dbReference type="Gene3D" id="3.40.50.720">
    <property type="entry name" value="NAD(P)-binding Rossmann-like Domain"/>
    <property type="match status" value="1"/>
</dbReference>
<evidence type="ECO:0000256" key="1">
    <source>
        <dbReference type="ARBA" id="ARBA00007637"/>
    </source>
</evidence>
<feature type="domain" description="NAD-dependent epimerase/dehydratase" evidence="2">
    <location>
        <begin position="8"/>
        <end position="247"/>
    </location>
</feature>
<dbReference type="RefSeq" id="WP_407844996.1">
    <property type="nucleotide sequence ID" value="NZ_BAAFSG010000001.1"/>
</dbReference>
<reference evidence="3 4" key="1">
    <citation type="journal article" date="2025" name="Int. J. Syst. Evol. Microbiol.">
        <title>Desulfovibrio falkowii sp. nov., Porphyromonas miyakawae sp. nov., Mediterraneibacter flintii sp. nov. and Owariibacterium komagatae gen. nov., sp. nov., isolated from human faeces.</title>
        <authorList>
            <person name="Hamaguchi T."/>
            <person name="Ohara M."/>
            <person name="Hisatomi A."/>
            <person name="Sekiguchi K."/>
            <person name="Takeda J.I."/>
            <person name="Ueyama J."/>
            <person name="Ito M."/>
            <person name="Nishiwaki H."/>
            <person name="Ogi T."/>
            <person name="Hirayama M."/>
            <person name="Ohkuma M."/>
            <person name="Sakamoto M."/>
            <person name="Ohno K."/>
        </authorList>
    </citation>
    <scope>NUCLEOTIDE SEQUENCE [LARGE SCALE GENOMIC DNA]</scope>
    <source>
        <strain evidence="3 4">13CB8C</strain>
    </source>
</reference>
<sequence length="325" mass="36104">MIFSGANVLITGGAGFIGSNLARRLVGAGATVTIADSFIPEYGGNIANLEGLRHKISLNITDVRDPHAMRHLIQGQDFLFNLAGQTSHMDSMSDPFTDLEINARAQLSILEACRVHNPDVKIVFAGTRQIYGRPDYLPVDEKHPVRPVDINGIHKVAGEWYHLLYNNVYGLRSSVLRLTNTYGPCMRIKDARQTFVGIWIRLILEGKPFEVWGGEQLRDFTYVDDCVDALILAAQNPKADGNAYNLGGDSVVSLRELAETLIAAHGDGTYVLREFPAERKKIDIGDYYSDDATIRKELGWKPNVPLAEGLQRTLAYFAPQLEEYL</sequence>
<organism evidence="3 4">
    <name type="scientific">Desulfovibrio falkowii</name>
    <dbReference type="NCBI Taxonomy" id="3136602"/>
    <lineage>
        <taxon>Bacteria</taxon>
        <taxon>Pseudomonadati</taxon>
        <taxon>Thermodesulfobacteriota</taxon>
        <taxon>Desulfovibrionia</taxon>
        <taxon>Desulfovibrionales</taxon>
        <taxon>Desulfovibrionaceae</taxon>
        <taxon>Desulfovibrio</taxon>
    </lineage>
</organism>
<comment type="similarity">
    <text evidence="1">Belongs to the NAD(P)-dependent epimerase/dehydratase family.</text>
</comment>
<name>A0ABQ0EAM9_9BACT</name>
<protein>
    <submittedName>
        <fullName evidence="3">NAD-dependent epimerase/dehydratase family protein</fullName>
    </submittedName>
</protein>
<dbReference type="Gene3D" id="3.90.25.10">
    <property type="entry name" value="UDP-galactose 4-epimerase, domain 1"/>
    <property type="match status" value="1"/>
</dbReference>
<dbReference type="PANTHER" id="PTHR43000">
    <property type="entry name" value="DTDP-D-GLUCOSE 4,6-DEHYDRATASE-RELATED"/>
    <property type="match status" value="1"/>
</dbReference>
<keyword evidence="4" id="KW-1185">Reference proteome</keyword>
<dbReference type="Proteomes" id="UP001628192">
    <property type="component" value="Unassembled WGS sequence"/>
</dbReference>
<evidence type="ECO:0000313" key="4">
    <source>
        <dbReference type="Proteomes" id="UP001628192"/>
    </source>
</evidence>
<dbReference type="InterPro" id="IPR036291">
    <property type="entry name" value="NAD(P)-bd_dom_sf"/>
</dbReference>
<dbReference type="Pfam" id="PF01370">
    <property type="entry name" value="Epimerase"/>
    <property type="match status" value="1"/>
</dbReference>
<comment type="caution">
    <text evidence="3">The sequence shown here is derived from an EMBL/GenBank/DDBJ whole genome shotgun (WGS) entry which is preliminary data.</text>
</comment>
<accession>A0ABQ0EAM9</accession>
<evidence type="ECO:0000313" key="3">
    <source>
        <dbReference type="EMBL" id="GAB1254836.1"/>
    </source>
</evidence>